<name>A0A1D8UZ29_9PROT</name>
<dbReference type="Gene3D" id="2.160.20.120">
    <property type="match status" value="1"/>
</dbReference>
<geneLocation type="plasmid" evidence="3">
    <name>pkb14400_3</name>
</geneLocation>
<gene>
    <name evidence="2" type="ORF">A0U89_16220</name>
</gene>
<reference evidence="2 3" key="1">
    <citation type="journal article" date="2016" name="Microb. Cell Fact.">
        <title>Dissection of exopolysaccharide biosynthesis in Kozakia baliensis.</title>
        <authorList>
            <person name="Brandt J.U."/>
            <person name="Jakob F."/>
            <person name="Behr J."/>
            <person name="Geissler A.J."/>
            <person name="Vogel R.F."/>
        </authorList>
    </citation>
    <scope>NUCLEOTIDE SEQUENCE [LARGE SCALE GENOMIC DNA]</scope>
    <source>
        <strain evidence="2 3">DSM 14400</strain>
        <plasmid evidence="3">Plasmid pkb14400_3</plasmid>
    </source>
</reference>
<evidence type="ECO:0000313" key="2">
    <source>
        <dbReference type="EMBL" id="AOX18832.1"/>
    </source>
</evidence>
<dbReference type="AlphaFoldDB" id="A0A1D8UZ29"/>
<keyword evidence="2" id="KW-0614">Plasmid</keyword>
<sequence length="259" mass="27189">MIRGLFVLALGGAFISTLCFTVAASRGSMEWDGLSLFAAHRVDPGPVKTRVIPWVGGSELTLNLPARIIIHQGPTASISVVGTVALIDHITLIGNEISLDRSVSHWSWPQHDDKLTINVTAPALDKIVINGFGTLELKDWHRENLALVINGAATVKGEGRAENVDLTIDGAATAKFTEMAILNLKVTMDGAGSVKAGPTGRANVSISGAGSVKLTRIPTSLSENISGVGSVSVPHDGESKVKAHASPKYSSNDNEELSL</sequence>
<organism evidence="2 3">
    <name type="scientific">Kozakia baliensis</name>
    <dbReference type="NCBI Taxonomy" id="153496"/>
    <lineage>
        <taxon>Bacteria</taxon>
        <taxon>Pseudomonadati</taxon>
        <taxon>Pseudomonadota</taxon>
        <taxon>Alphaproteobacteria</taxon>
        <taxon>Acetobacterales</taxon>
        <taxon>Acetobacteraceae</taxon>
        <taxon>Kozakia</taxon>
    </lineage>
</organism>
<dbReference type="EMBL" id="CP014677">
    <property type="protein sequence ID" value="AOX18832.1"/>
    <property type="molecule type" value="Genomic_DNA"/>
</dbReference>
<dbReference type="KEGG" id="kba:A0U89_16220"/>
<dbReference type="OrthoDB" id="7210382at2"/>
<proteinExistence type="predicted"/>
<accession>A0A1D8UZ29</accession>
<dbReference type="Pfam" id="PF10988">
    <property type="entry name" value="DUF2807"/>
    <property type="match status" value="1"/>
</dbReference>
<keyword evidence="3" id="KW-1185">Reference proteome</keyword>
<dbReference type="Proteomes" id="UP000179145">
    <property type="component" value="Plasmid pKB14400_3"/>
</dbReference>
<evidence type="ECO:0000256" key="1">
    <source>
        <dbReference type="SAM" id="MobiDB-lite"/>
    </source>
</evidence>
<dbReference type="RefSeq" id="WP_070404268.1">
    <property type="nucleotide sequence ID" value="NZ_BJVW01000035.1"/>
</dbReference>
<dbReference type="InterPro" id="IPR021255">
    <property type="entry name" value="DUF2807"/>
</dbReference>
<feature type="region of interest" description="Disordered" evidence="1">
    <location>
        <begin position="225"/>
        <end position="259"/>
    </location>
</feature>
<protein>
    <submittedName>
        <fullName evidence="2">Uncharacterized protein</fullName>
    </submittedName>
</protein>
<evidence type="ECO:0000313" key="3">
    <source>
        <dbReference type="Proteomes" id="UP000179145"/>
    </source>
</evidence>